<evidence type="ECO:0000256" key="1">
    <source>
        <dbReference type="ARBA" id="ARBA00001864"/>
    </source>
</evidence>
<keyword evidence="9" id="KW-1185">Reference proteome</keyword>
<reference evidence="8 9" key="1">
    <citation type="submission" date="2021-02" db="EMBL/GenBank/DDBJ databases">
        <title>De Novo genome assembly of isolated myxobacteria.</title>
        <authorList>
            <person name="Stevens D.C."/>
        </authorList>
    </citation>
    <scope>NUCLEOTIDE SEQUENCE [LARGE SCALE GENOMIC DNA]</scope>
    <source>
        <strain evidence="8 9">SCHIC003</strain>
    </source>
</reference>
<comment type="similarity">
    <text evidence="3">Belongs to the type-II 3-dehydroquinase family.</text>
</comment>
<name>A0ABX7NGV3_9BACT</name>
<dbReference type="Proteomes" id="UP000663090">
    <property type="component" value="Chromosome"/>
</dbReference>
<dbReference type="RefSeq" id="WP_206719639.1">
    <property type="nucleotide sequence ID" value="NZ_CP071091.1"/>
</dbReference>
<protein>
    <recommendedName>
        <fullName evidence="5">3-dehydroquinate dehydratase</fullName>
        <ecNumber evidence="5">4.2.1.10</ecNumber>
    </recommendedName>
</protein>
<dbReference type="SUPFAM" id="SSF52304">
    <property type="entry name" value="Type II 3-dehydroquinate dehydratase"/>
    <property type="match status" value="1"/>
</dbReference>
<evidence type="ECO:0000256" key="7">
    <source>
        <dbReference type="SAM" id="MobiDB-lite"/>
    </source>
</evidence>
<dbReference type="InterPro" id="IPR036441">
    <property type="entry name" value="DHquinase_II_sf"/>
</dbReference>
<evidence type="ECO:0000256" key="3">
    <source>
        <dbReference type="ARBA" id="ARBA00011037"/>
    </source>
</evidence>
<keyword evidence="6" id="KW-0456">Lyase</keyword>
<feature type="compositionally biased region" description="Low complexity" evidence="7">
    <location>
        <begin position="167"/>
        <end position="183"/>
    </location>
</feature>
<dbReference type="Gene3D" id="3.40.50.9100">
    <property type="entry name" value="Dehydroquinase, class II"/>
    <property type="match status" value="1"/>
</dbReference>
<sequence length="303" mass="31778">MRLLVLHGPNLNLLGAREGTSGGTLRALDEALKARAKALGLALHIVQSNHEGVLLDTLASEREAVDGILINPAGLFTSYALKEGLEAVGLPAIEVLLRPSARESVVAEACVLQVHGSGGGFEPYLEALETFASGVFTPGKPEPRKTLGRKQDDEDSAPAKSTSSGPGKTLGKKAPALALAPKEGGLGNKTLGRKPSSANKVDAQPAGKTLGRGSKGSPSATELLTRALVRQKVSERLAGKLTAAELAAWARSRYEAVQSGLPAEHGQKQMLEDSLQRLTLSHLPSTRLSDEQLVDLMTRLDEG</sequence>
<dbReference type="Pfam" id="PF01220">
    <property type="entry name" value="DHquinase_II"/>
    <property type="match status" value="1"/>
</dbReference>
<gene>
    <name evidence="8" type="ORF">JY572_19270</name>
</gene>
<comment type="pathway">
    <text evidence="2">Metabolic intermediate biosynthesis; chorismate biosynthesis; chorismate from D-erythrose 4-phosphate and phosphoenolpyruvate: step 3/7.</text>
</comment>
<dbReference type="PANTHER" id="PTHR21272:SF3">
    <property type="entry name" value="CATABOLIC 3-DEHYDROQUINASE"/>
    <property type="match status" value="1"/>
</dbReference>
<dbReference type="EC" id="4.2.1.10" evidence="5"/>
<evidence type="ECO:0000313" key="8">
    <source>
        <dbReference type="EMBL" id="QSQ18029.1"/>
    </source>
</evidence>
<evidence type="ECO:0000313" key="9">
    <source>
        <dbReference type="Proteomes" id="UP000663090"/>
    </source>
</evidence>
<proteinExistence type="inferred from homology"/>
<feature type="compositionally biased region" description="Basic and acidic residues" evidence="7">
    <location>
        <begin position="141"/>
        <end position="152"/>
    </location>
</feature>
<evidence type="ECO:0000256" key="2">
    <source>
        <dbReference type="ARBA" id="ARBA00004902"/>
    </source>
</evidence>
<accession>A0ABX7NGV3</accession>
<comment type="subunit">
    <text evidence="4">Homododecamer.</text>
</comment>
<evidence type="ECO:0000256" key="6">
    <source>
        <dbReference type="ARBA" id="ARBA00023239"/>
    </source>
</evidence>
<dbReference type="InterPro" id="IPR001874">
    <property type="entry name" value="DHquinase_II"/>
</dbReference>
<feature type="region of interest" description="Disordered" evidence="7">
    <location>
        <begin position="135"/>
        <end position="219"/>
    </location>
</feature>
<evidence type="ECO:0000256" key="5">
    <source>
        <dbReference type="ARBA" id="ARBA00012060"/>
    </source>
</evidence>
<dbReference type="PANTHER" id="PTHR21272">
    <property type="entry name" value="CATABOLIC 3-DEHYDROQUINASE"/>
    <property type="match status" value="1"/>
</dbReference>
<organism evidence="8 9">
    <name type="scientific">Myxococcus landrumensis</name>
    <dbReference type="NCBI Taxonomy" id="2813577"/>
    <lineage>
        <taxon>Bacteria</taxon>
        <taxon>Pseudomonadati</taxon>
        <taxon>Myxococcota</taxon>
        <taxon>Myxococcia</taxon>
        <taxon>Myxococcales</taxon>
        <taxon>Cystobacterineae</taxon>
        <taxon>Myxococcaceae</taxon>
        <taxon>Myxococcus</taxon>
    </lineage>
</organism>
<evidence type="ECO:0000256" key="4">
    <source>
        <dbReference type="ARBA" id="ARBA00011193"/>
    </source>
</evidence>
<dbReference type="EMBL" id="CP071091">
    <property type="protein sequence ID" value="QSQ18029.1"/>
    <property type="molecule type" value="Genomic_DNA"/>
</dbReference>
<comment type="catalytic activity">
    <reaction evidence="1">
        <text>3-dehydroquinate = 3-dehydroshikimate + H2O</text>
        <dbReference type="Rhea" id="RHEA:21096"/>
        <dbReference type="ChEBI" id="CHEBI:15377"/>
        <dbReference type="ChEBI" id="CHEBI:16630"/>
        <dbReference type="ChEBI" id="CHEBI:32364"/>
        <dbReference type="EC" id="4.2.1.10"/>
    </reaction>
</comment>